<organism evidence="1 2">
    <name type="scientific">Sapajus apella</name>
    <name type="common">Brown-capped capuchin</name>
    <name type="synonym">Cebus apella</name>
    <dbReference type="NCBI Taxonomy" id="9515"/>
    <lineage>
        <taxon>Eukaryota</taxon>
        <taxon>Metazoa</taxon>
        <taxon>Chordata</taxon>
        <taxon>Craniata</taxon>
        <taxon>Vertebrata</taxon>
        <taxon>Euteleostomi</taxon>
        <taxon>Mammalia</taxon>
        <taxon>Eutheria</taxon>
        <taxon>Euarchontoglires</taxon>
        <taxon>Primates</taxon>
        <taxon>Haplorrhini</taxon>
        <taxon>Platyrrhini</taxon>
        <taxon>Cebidae</taxon>
        <taxon>Cebinae</taxon>
        <taxon>Sapajus</taxon>
    </lineage>
</organism>
<accession>A0A6J3HI16</accession>
<dbReference type="Gene3D" id="3.10.20.30">
    <property type="match status" value="1"/>
</dbReference>
<dbReference type="AlphaFoldDB" id="A0A6J3HI16"/>
<reference evidence="2" key="1">
    <citation type="submission" date="2025-08" db="UniProtKB">
        <authorList>
            <consortium name="RefSeq"/>
        </authorList>
    </citation>
    <scope>IDENTIFICATION</scope>
    <source>
        <tissue evidence="2">Blood</tissue>
    </source>
</reference>
<sequence length="88" mass="10110">MGLYQRWQRLRLQGLQAYGLHTAVVSTPPHWLAERLGLFEELWAAQLKRLASMAQKEPRTIKISLPGGQKVDAVAWNTTPYQLARQIR</sequence>
<name>A0A6J3HI16_SAPAP</name>
<dbReference type="Proteomes" id="UP000504640">
    <property type="component" value="Unplaced"/>
</dbReference>
<proteinExistence type="predicted"/>
<evidence type="ECO:0000313" key="2">
    <source>
        <dbReference type="RefSeq" id="XP_032129731.1"/>
    </source>
</evidence>
<keyword evidence="1" id="KW-1185">Reference proteome</keyword>
<gene>
    <name evidence="2" type="primary">LOC116548322</name>
</gene>
<dbReference type="GeneID" id="116548322"/>
<evidence type="ECO:0000313" key="1">
    <source>
        <dbReference type="Proteomes" id="UP000504640"/>
    </source>
</evidence>
<protein>
    <submittedName>
        <fullName evidence="2">Threonine--tRNA ligase, mitochondrial-like</fullName>
    </submittedName>
</protein>
<dbReference type="RefSeq" id="XP_032129731.1">
    <property type="nucleotide sequence ID" value="XM_032273840.1"/>
</dbReference>
<dbReference type="InterPro" id="IPR012675">
    <property type="entry name" value="Beta-grasp_dom_sf"/>
</dbReference>